<feature type="transmembrane region" description="Helical" evidence="7">
    <location>
        <begin position="240"/>
        <end position="258"/>
    </location>
</feature>
<dbReference type="Pfam" id="PF00892">
    <property type="entry name" value="EamA"/>
    <property type="match status" value="2"/>
</dbReference>
<evidence type="ECO:0000313" key="9">
    <source>
        <dbReference type="EMBL" id="GIJ44808.1"/>
    </source>
</evidence>
<feature type="transmembrane region" description="Helical" evidence="7">
    <location>
        <begin position="146"/>
        <end position="168"/>
    </location>
</feature>
<protein>
    <recommendedName>
        <fullName evidence="8">EamA domain-containing protein</fullName>
    </recommendedName>
</protein>
<feature type="transmembrane region" description="Helical" evidence="7">
    <location>
        <begin position="40"/>
        <end position="57"/>
    </location>
</feature>
<feature type="domain" description="EamA" evidence="8">
    <location>
        <begin position="146"/>
        <end position="280"/>
    </location>
</feature>
<feature type="transmembrane region" description="Helical" evidence="7">
    <location>
        <begin position="264"/>
        <end position="282"/>
    </location>
</feature>
<evidence type="ECO:0000256" key="2">
    <source>
        <dbReference type="ARBA" id="ARBA00007362"/>
    </source>
</evidence>
<dbReference type="EMBL" id="BOPF01000004">
    <property type="protein sequence ID" value="GIJ44808.1"/>
    <property type="molecule type" value="Genomic_DNA"/>
</dbReference>
<dbReference type="Proteomes" id="UP000619260">
    <property type="component" value="Unassembled WGS sequence"/>
</dbReference>
<feature type="transmembrane region" description="Helical" evidence="7">
    <location>
        <begin position="210"/>
        <end position="228"/>
    </location>
</feature>
<organism evidence="9 10">
    <name type="scientific">Virgisporangium aliadipatigenens</name>
    <dbReference type="NCBI Taxonomy" id="741659"/>
    <lineage>
        <taxon>Bacteria</taxon>
        <taxon>Bacillati</taxon>
        <taxon>Actinomycetota</taxon>
        <taxon>Actinomycetes</taxon>
        <taxon>Micromonosporales</taxon>
        <taxon>Micromonosporaceae</taxon>
        <taxon>Virgisporangium</taxon>
    </lineage>
</organism>
<dbReference type="RefSeq" id="WP_203898340.1">
    <property type="nucleotide sequence ID" value="NZ_BOPF01000004.1"/>
</dbReference>
<reference evidence="9" key="1">
    <citation type="submission" date="2021-01" db="EMBL/GenBank/DDBJ databases">
        <title>Whole genome shotgun sequence of Virgisporangium aliadipatigenens NBRC 105644.</title>
        <authorList>
            <person name="Komaki H."/>
            <person name="Tamura T."/>
        </authorList>
    </citation>
    <scope>NUCLEOTIDE SEQUENCE</scope>
    <source>
        <strain evidence="9">NBRC 105644</strain>
    </source>
</reference>
<comment type="subcellular location">
    <subcellularLocation>
        <location evidence="1">Cell membrane</location>
        <topology evidence="1">Multi-pass membrane protein</topology>
    </subcellularLocation>
</comment>
<dbReference type="GO" id="GO:0005886">
    <property type="term" value="C:plasma membrane"/>
    <property type="evidence" value="ECO:0007669"/>
    <property type="project" value="UniProtKB-SubCell"/>
</dbReference>
<evidence type="ECO:0000259" key="8">
    <source>
        <dbReference type="Pfam" id="PF00892"/>
    </source>
</evidence>
<feature type="transmembrane region" description="Helical" evidence="7">
    <location>
        <begin position="175"/>
        <end position="195"/>
    </location>
</feature>
<keyword evidence="5 7" id="KW-1133">Transmembrane helix</keyword>
<evidence type="ECO:0000256" key="1">
    <source>
        <dbReference type="ARBA" id="ARBA00004651"/>
    </source>
</evidence>
<keyword evidence="6 7" id="KW-0472">Membrane</keyword>
<evidence type="ECO:0000256" key="4">
    <source>
        <dbReference type="ARBA" id="ARBA00022692"/>
    </source>
</evidence>
<evidence type="ECO:0000256" key="5">
    <source>
        <dbReference type="ARBA" id="ARBA00022989"/>
    </source>
</evidence>
<feature type="transmembrane region" description="Helical" evidence="7">
    <location>
        <begin position="120"/>
        <end position="140"/>
    </location>
</feature>
<proteinExistence type="inferred from homology"/>
<accession>A0A8J3YIH6</accession>
<keyword evidence="10" id="KW-1185">Reference proteome</keyword>
<gene>
    <name evidence="9" type="ORF">Val02_16940</name>
</gene>
<feature type="transmembrane region" description="Helical" evidence="7">
    <location>
        <begin position="94"/>
        <end position="113"/>
    </location>
</feature>
<name>A0A8J3YIH6_9ACTN</name>
<feature type="transmembrane region" description="Helical" evidence="7">
    <location>
        <begin position="69"/>
        <end position="88"/>
    </location>
</feature>
<feature type="transmembrane region" description="Helical" evidence="7">
    <location>
        <begin position="7"/>
        <end position="28"/>
    </location>
</feature>
<feature type="domain" description="EamA" evidence="8">
    <location>
        <begin position="5"/>
        <end position="136"/>
    </location>
</feature>
<dbReference type="AlphaFoldDB" id="A0A8J3YIH6"/>
<keyword evidence="4 7" id="KW-0812">Transmembrane</keyword>
<dbReference type="InterPro" id="IPR037185">
    <property type="entry name" value="EmrE-like"/>
</dbReference>
<dbReference type="SUPFAM" id="SSF103481">
    <property type="entry name" value="Multidrug resistance efflux transporter EmrE"/>
    <property type="match status" value="2"/>
</dbReference>
<dbReference type="PANTHER" id="PTHR42920:SF11">
    <property type="entry name" value="INNER MEMBRANE PROTEIN YTFF"/>
    <property type="match status" value="1"/>
</dbReference>
<evidence type="ECO:0000256" key="3">
    <source>
        <dbReference type="ARBA" id="ARBA00022475"/>
    </source>
</evidence>
<dbReference type="InterPro" id="IPR051258">
    <property type="entry name" value="Diverse_Substrate_Transporter"/>
</dbReference>
<dbReference type="InterPro" id="IPR000620">
    <property type="entry name" value="EamA_dom"/>
</dbReference>
<evidence type="ECO:0000313" key="10">
    <source>
        <dbReference type="Proteomes" id="UP000619260"/>
    </source>
</evidence>
<dbReference type="PANTHER" id="PTHR42920">
    <property type="entry name" value="OS03G0707200 PROTEIN-RELATED"/>
    <property type="match status" value="1"/>
</dbReference>
<evidence type="ECO:0000256" key="7">
    <source>
        <dbReference type="SAM" id="Phobius"/>
    </source>
</evidence>
<comment type="caution">
    <text evidence="9">The sequence shown here is derived from an EMBL/GenBank/DDBJ whole genome shotgun (WGS) entry which is preliminary data.</text>
</comment>
<evidence type="ECO:0000256" key="6">
    <source>
        <dbReference type="ARBA" id="ARBA00023136"/>
    </source>
</evidence>
<sequence>MKSHSGALYCAAGMTILGASVPVSRLLLDYPVLTGQCGRYALAALVFAVILRVRGTPRSPLSSSDWLRLLLLTASGLVAFNVLLLTALRHADPAVVGTVVGGTPLVLSFAGPLAQRRLPAARVVVAAVIVICGGLMVHGAGHADRIGVLASLGTLVCEVLFSVLALPLLPRLGPLRVSALTCALAVPLLLVAAIVTGESARLRLPTGTEALGYGYVGGMLTVVAFVWWYTGLRRLGPERAGLFVGLLPPVSLLTAALIDARPPGAVALAGVLVVAAGLAFGLSSGRRPEAVKIAANATRAT</sequence>
<keyword evidence="3" id="KW-1003">Cell membrane</keyword>
<comment type="similarity">
    <text evidence="2">Belongs to the EamA transporter family.</text>
</comment>